<proteinExistence type="predicted"/>
<evidence type="ECO:0000256" key="1">
    <source>
        <dbReference type="SAM" id="MobiDB-lite"/>
    </source>
</evidence>
<keyword evidence="3" id="KW-1185">Reference proteome</keyword>
<evidence type="ECO:0000313" key="3">
    <source>
        <dbReference type="Proteomes" id="UP000007015"/>
    </source>
</evidence>
<evidence type="ECO:0000313" key="2">
    <source>
        <dbReference type="EMBL" id="EEC69366.1"/>
    </source>
</evidence>
<protein>
    <submittedName>
        <fullName evidence="2">Uncharacterized protein</fullName>
    </submittedName>
</protein>
<dbReference type="Gramene" id="BGIOSGA036113-TA">
    <property type="protein sequence ID" value="BGIOSGA036113-PA"/>
    <property type="gene ID" value="BGIOSGA036113"/>
</dbReference>
<feature type="region of interest" description="Disordered" evidence="1">
    <location>
        <begin position="23"/>
        <end position="48"/>
    </location>
</feature>
<dbReference type="Proteomes" id="UP000007015">
    <property type="component" value="Chromosome 12"/>
</dbReference>
<dbReference type="HOGENOM" id="CLU_2908162_0_0_1"/>
<gene>
    <name evidence="2" type="ORF">OsI_38490</name>
</gene>
<dbReference type="EMBL" id="CM000137">
    <property type="protein sequence ID" value="EEC69366.1"/>
    <property type="molecule type" value="Genomic_DNA"/>
</dbReference>
<dbReference type="AlphaFoldDB" id="B8BM46"/>
<reference evidence="2 3" key="1">
    <citation type="journal article" date="2005" name="PLoS Biol.">
        <title>The genomes of Oryza sativa: a history of duplications.</title>
        <authorList>
            <person name="Yu J."/>
            <person name="Wang J."/>
            <person name="Lin W."/>
            <person name="Li S."/>
            <person name="Li H."/>
            <person name="Zhou J."/>
            <person name="Ni P."/>
            <person name="Dong W."/>
            <person name="Hu S."/>
            <person name="Zeng C."/>
            <person name="Zhang J."/>
            <person name="Zhang Y."/>
            <person name="Li R."/>
            <person name="Xu Z."/>
            <person name="Li S."/>
            <person name="Li X."/>
            <person name="Zheng H."/>
            <person name="Cong L."/>
            <person name="Lin L."/>
            <person name="Yin J."/>
            <person name="Geng J."/>
            <person name="Li G."/>
            <person name="Shi J."/>
            <person name="Liu J."/>
            <person name="Lv H."/>
            <person name="Li J."/>
            <person name="Wang J."/>
            <person name="Deng Y."/>
            <person name="Ran L."/>
            <person name="Shi X."/>
            <person name="Wang X."/>
            <person name="Wu Q."/>
            <person name="Li C."/>
            <person name="Ren X."/>
            <person name="Wang J."/>
            <person name="Wang X."/>
            <person name="Li D."/>
            <person name="Liu D."/>
            <person name="Zhang X."/>
            <person name="Ji Z."/>
            <person name="Zhao W."/>
            <person name="Sun Y."/>
            <person name="Zhang Z."/>
            <person name="Bao J."/>
            <person name="Han Y."/>
            <person name="Dong L."/>
            <person name="Ji J."/>
            <person name="Chen P."/>
            <person name="Wu S."/>
            <person name="Liu J."/>
            <person name="Xiao Y."/>
            <person name="Bu D."/>
            <person name="Tan J."/>
            <person name="Yang L."/>
            <person name="Ye C."/>
            <person name="Zhang J."/>
            <person name="Xu J."/>
            <person name="Zhou Y."/>
            <person name="Yu Y."/>
            <person name="Zhang B."/>
            <person name="Zhuang S."/>
            <person name="Wei H."/>
            <person name="Liu B."/>
            <person name="Lei M."/>
            <person name="Yu H."/>
            <person name="Li Y."/>
            <person name="Xu H."/>
            <person name="Wei S."/>
            <person name="He X."/>
            <person name="Fang L."/>
            <person name="Zhang Z."/>
            <person name="Zhang Y."/>
            <person name="Huang X."/>
            <person name="Su Z."/>
            <person name="Tong W."/>
            <person name="Li J."/>
            <person name="Tong Z."/>
            <person name="Li S."/>
            <person name="Ye J."/>
            <person name="Wang L."/>
            <person name="Fang L."/>
            <person name="Lei T."/>
            <person name="Chen C."/>
            <person name="Chen H."/>
            <person name="Xu Z."/>
            <person name="Li H."/>
            <person name="Huang H."/>
            <person name="Zhang F."/>
            <person name="Xu H."/>
            <person name="Li N."/>
            <person name="Zhao C."/>
            <person name="Li S."/>
            <person name="Dong L."/>
            <person name="Huang Y."/>
            <person name="Li L."/>
            <person name="Xi Y."/>
            <person name="Qi Q."/>
            <person name="Li W."/>
            <person name="Zhang B."/>
            <person name="Hu W."/>
            <person name="Zhang Y."/>
            <person name="Tian X."/>
            <person name="Jiao Y."/>
            <person name="Liang X."/>
            <person name="Jin J."/>
            <person name="Gao L."/>
            <person name="Zheng W."/>
            <person name="Hao B."/>
            <person name="Liu S."/>
            <person name="Wang W."/>
            <person name="Yuan L."/>
            <person name="Cao M."/>
            <person name="McDermott J."/>
            <person name="Samudrala R."/>
            <person name="Wang J."/>
            <person name="Wong G.K."/>
            <person name="Yang H."/>
        </authorList>
    </citation>
    <scope>NUCLEOTIDE SEQUENCE [LARGE SCALE GENOMIC DNA]</scope>
    <source>
        <strain evidence="3">cv. 93-11</strain>
    </source>
</reference>
<accession>B8BM46</accession>
<sequence length="62" mass="6989">MACTKARRWNARLSPARRPVRRRAGIAGDVRPGAETSDDDDDKIQHFDDSISYPSSQFIVID</sequence>
<name>B8BM46_ORYSI</name>
<organism evidence="2 3">
    <name type="scientific">Oryza sativa subsp. indica</name>
    <name type="common">Rice</name>
    <dbReference type="NCBI Taxonomy" id="39946"/>
    <lineage>
        <taxon>Eukaryota</taxon>
        <taxon>Viridiplantae</taxon>
        <taxon>Streptophyta</taxon>
        <taxon>Embryophyta</taxon>
        <taxon>Tracheophyta</taxon>
        <taxon>Spermatophyta</taxon>
        <taxon>Magnoliopsida</taxon>
        <taxon>Liliopsida</taxon>
        <taxon>Poales</taxon>
        <taxon>Poaceae</taxon>
        <taxon>BOP clade</taxon>
        <taxon>Oryzoideae</taxon>
        <taxon>Oryzeae</taxon>
        <taxon>Oryzinae</taxon>
        <taxon>Oryza</taxon>
        <taxon>Oryza sativa</taxon>
    </lineage>
</organism>